<dbReference type="SUPFAM" id="SSF53335">
    <property type="entry name" value="S-adenosyl-L-methionine-dependent methyltransferases"/>
    <property type="match status" value="1"/>
</dbReference>
<comment type="catalytic activity">
    <reaction evidence="5">
        <text>a 2'-deoxyadenosine in DNA + S-adenosyl-L-methionine = an N(6)-methyl-2'-deoxyadenosine in DNA + S-adenosyl-L-homocysteine + H(+)</text>
        <dbReference type="Rhea" id="RHEA:15197"/>
        <dbReference type="Rhea" id="RHEA-COMP:12418"/>
        <dbReference type="Rhea" id="RHEA-COMP:12419"/>
        <dbReference type="ChEBI" id="CHEBI:15378"/>
        <dbReference type="ChEBI" id="CHEBI:57856"/>
        <dbReference type="ChEBI" id="CHEBI:59789"/>
        <dbReference type="ChEBI" id="CHEBI:90615"/>
        <dbReference type="ChEBI" id="CHEBI:90616"/>
        <dbReference type="EC" id="2.1.1.72"/>
    </reaction>
</comment>
<dbReference type="InterPro" id="IPR002052">
    <property type="entry name" value="DNA_methylase_N6_adenine_CS"/>
</dbReference>
<feature type="domain" description="Type II methyltransferase M.TaqI-like" evidence="7">
    <location>
        <begin position="326"/>
        <end position="514"/>
    </location>
</feature>
<dbReference type="GO" id="GO:0032259">
    <property type="term" value="P:methylation"/>
    <property type="evidence" value="ECO:0007669"/>
    <property type="project" value="UniProtKB-KW"/>
</dbReference>
<keyword evidence="9" id="KW-1185">Reference proteome</keyword>
<dbReference type="EC" id="2.1.1.72" evidence="1"/>
<accession>A0A4V3D1Y2</accession>
<dbReference type="Pfam" id="PF07669">
    <property type="entry name" value="Eco57I"/>
    <property type="match status" value="1"/>
</dbReference>
<name>A0A4V3D1Y2_9BACT</name>
<evidence type="ECO:0000313" key="9">
    <source>
        <dbReference type="Proteomes" id="UP000294535"/>
    </source>
</evidence>
<dbReference type="PANTHER" id="PTHR33841:SF1">
    <property type="entry name" value="DNA METHYLTRANSFERASE A"/>
    <property type="match status" value="1"/>
</dbReference>
<evidence type="ECO:0000256" key="1">
    <source>
        <dbReference type="ARBA" id="ARBA00011900"/>
    </source>
</evidence>
<feature type="coiled-coil region" evidence="6">
    <location>
        <begin position="29"/>
        <end position="56"/>
    </location>
</feature>
<evidence type="ECO:0000256" key="2">
    <source>
        <dbReference type="ARBA" id="ARBA00022603"/>
    </source>
</evidence>
<keyword evidence="3" id="KW-0808">Transferase</keyword>
<keyword evidence="4" id="KW-0949">S-adenosyl-L-methionine</keyword>
<reference evidence="8 9" key="1">
    <citation type="submission" date="2019-03" db="EMBL/GenBank/DDBJ databases">
        <title>Genomic Encyclopedia of Type Strains, Phase III (KMG-III): the genomes of soil and plant-associated and newly described type strains.</title>
        <authorList>
            <person name="Whitman W."/>
        </authorList>
    </citation>
    <scope>NUCLEOTIDE SEQUENCE [LARGE SCALE GENOMIC DNA]</scope>
    <source>
        <strain evidence="8 9">CECT 8446</strain>
    </source>
</reference>
<dbReference type="Proteomes" id="UP000294535">
    <property type="component" value="Unassembled WGS sequence"/>
</dbReference>
<evidence type="ECO:0000256" key="6">
    <source>
        <dbReference type="SAM" id="Coils"/>
    </source>
</evidence>
<evidence type="ECO:0000256" key="4">
    <source>
        <dbReference type="ARBA" id="ARBA00022691"/>
    </source>
</evidence>
<dbReference type="GO" id="GO:0006304">
    <property type="term" value="P:DNA modification"/>
    <property type="evidence" value="ECO:0007669"/>
    <property type="project" value="InterPro"/>
</dbReference>
<sequence length="1155" mass="134987">MNTNTLKKFAQEARKKLIAQIGAKLDYVLNTDSVELREKESQVKRLKEEIAKSSKAQVIDKVAYTWFNRLMALRFMDMNDFQPLGVRVISPKDGFTTPELLEEVKQGHIPADLPVKKDKIFDLLDGKIPSPNPQNEVFKELLIGACNHLHKTLPFLFERINDYTDLLLPDDLISDFSIVQDIRDGMSAEDCKEVEIIGWLYQFYISELNEELISSKKQYKKHELAPASQLFTPRWIVEYMVDNTLGQVWTEINPTTRVTDFLKFYIKPSYLDKLKPRKKKSIEEVKFFEPCVGSGHILSYAFDVYHKIYEEEGYDPNEIPTLILTKNLFGVDIDPRAAQLASFVLIMKARKKVRNFFRTIERTNLQPNISYYQDFDFDKKFKSATALGSLIKVEPQEVEDFKIESNSLFTARQEELKKLYGLLGQSYDVVVTNPPYINSSRMEGELKTFVEQNYPDTKTDLFATFIIRCLEFCNEDGLTGYMTPFVWMFISSFEKLRKKILTENTINNLVQLEYSGFESAKVAICTFTVYKRKIPNFFGAYVRLDQFKSPSLQEPKTLEAIKNLESCNYFYRSNQDNFKKIMGWPISGYRIRKSEQFRLFNSQETLKSITISDGQNITANNNKFLRLFWEVNKNNVALDERWRFYAKGGDFRKWWGNLEYVIDWSQEAIKKYKSDNSARIIPEYLRFRKGITWTLLSSKDTAFRLLPDYATFDKTGSSVFLSNDNDLKKILALLNSKVSKFFLSFFSESFAFQIKEIRQIPLKSFDLNEGQLDVLMEISKLDWNKKETSGEFEISHLLKNKGIELEDTFLLYQQIWTNKFLRNHKIEEKLNFELIRFYELENDLDADVPLEEITILQDELDREALKAQNARLERDPVTGLVSDYSGIELKFDAKEVFAQFISYAVGCMFGRYSLDKEGLILANQGETLEDYLRIVRSSGVETSFLPDEDNIIPVLDDEWFEDDIVSRFKEFLRVTFGKENLEKNLAFVESAIGKDIRKYFVKDFYTDHIQRYKKRPIYWMFSSPNGSFNVLIYMHRYTQDTLSKILNDYLNQYREKLRARVEHLDQVIVSGSSTEQTKAAKEKDKIRAVLLELQEYERDILYPLATERIGIDLDEGVLVNYNKFGKAIKEVSGLNDKKAKAKVREFDWIDTSTIR</sequence>
<dbReference type="AlphaFoldDB" id="A0A4V3D1Y2"/>
<evidence type="ECO:0000256" key="3">
    <source>
        <dbReference type="ARBA" id="ARBA00022679"/>
    </source>
</evidence>
<organism evidence="8 9">
    <name type="scientific">Algoriphagus boseongensis</name>
    <dbReference type="NCBI Taxonomy" id="1442587"/>
    <lineage>
        <taxon>Bacteria</taxon>
        <taxon>Pseudomonadati</taxon>
        <taxon>Bacteroidota</taxon>
        <taxon>Cytophagia</taxon>
        <taxon>Cytophagales</taxon>
        <taxon>Cyclobacteriaceae</taxon>
        <taxon>Algoriphagus</taxon>
    </lineage>
</organism>
<keyword evidence="6" id="KW-0175">Coiled coil</keyword>
<evidence type="ECO:0000313" key="8">
    <source>
        <dbReference type="EMBL" id="TDQ15189.1"/>
    </source>
</evidence>
<dbReference type="InterPro" id="IPR050953">
    <property type="entry name" value="N4_N6_ade-DNA_methylase"/>
</dbReference>
<dbReference type="PANTHER" id="PTHR33841">
    <property type="entry name" value="DNA METHYLTRANSFERASE YEEA-RELATED"/>
    <property type="match status" value="1"/>
</dbReference>
<gene>
    <name evidence="8" type="ORF">DFQ04_3075</name>
</gene>
<dbReference type="InterPro" id="IPR047939">
    <property type="entry name" value="BREX_1_PglX"/>
</dbReference>
<dbReference type="OrthoDB" id="32195at2"/>
<dbReference type="NCBIfam" id="NF033452">
    <property type="entry name" value="BREX_1_MTaseX"/>
    <property type="match status" value="1"/>
</dbReference>
<dbReference type="EMBL" id="SNYF01000008">
    <property type="protein sequence ID" value="TDQ15189.1"/>
    <property type="molecule type" value="Genomic_DNA"/>
</dbReference>
<comment type="caution">
    <text evidence="8">The sequence shown here is derived from an EMBL/GenBank/DDBJ whole genome shotgun (WGS) entry which is preliminary data.</text>
</comment>
<dbReference type="RefSeq" id="WP_133557372.1">
    <property type="nucleotide sequence ID" value="NZ_SNYF01000008.1"/>
</dbReference>
<dbReference type="PROSITE" id="PS00092">
    <property type="entry name" value="N6_MTASE"/>
    <property type="match status" value="1"/>
</dbReference>
<keyword evidence="2 8" id="KW-0489">Methyltransferase</keyword>
<dbReference type="PRINTS" id="PR00507">
    <property type="entry name" value="N12N6MTFRASE"/>
</dbReference>
<dbReference type="InterPro" id="IPR011639">
    <property type="entry name" value="MethylTrfase_TaqI-like_dom"/>
</dbReference>
<protein>
    <recommendedName>
        <fullName evidence="1">site-specific DNA-methyltransferase (adenine-specific)</fullName>
        <ecNumber evidence="1">2.1.1.72</ecNumber>
    </recommendedName>
</protein>
<dbReference type="GO" id="GO:0003676">
    <property type="term" value="F:nucleic acid binding"/>
    <property type="evidence" value="ECO:0007669"/>
    <property type="project" value="InterPro"/>
</dbReference>
<dbReference type="InterPro" id="IPR029063">
    <property type="entry name" value="SAM-dependent_MTases_sf"/>
</dbReference>
<evidence type="ECO:0000256" key="5">
    <source>
        <dbReference type="ARBA" id="ARBA00047942"/>
    </source>
</evidence>
<dbReference type="Gene3D" id="3.40.50.150">
    <property type="entry name" value="Vaccinia Virus protein VP39"/>
    <property type="match status" value="1"/>
</dbReference>
<evidence type="ECO:0000259" key="7">
    <source>
        <dbReference type="Pfam" id="PF07669"/>
    </source>
</evidence>
<dbReference type="GO" id="GO:0009007">
    <property type="term" value="F:site-specific DNA-methyltransferase (adenine-specific) activity"/>
    <property type="evidence" value="ECO:0007669"/>
    <property type="project" value="UniProtKB-EC"/>
</dbReference>
<proteinExistence type="predicted"/>